<dbReference type="SUPFAM" id="SSF53955">
    <property type="entry name" value="Lysozyme-like"/>
    <property type="match status" value="1"/>
</dbReference>
<keyword evidence="2" id="KW-0732">Signal</keyword>
<organism evidence="4 5">
    <name type="scientific">Tropicimonas omnivorans</name>
    <dbReference type="NCBI Taxonomy" id="3075590"/>
    <lineage>
        <taxon>Bacteria</taxon>
        <taxon>Pseudomonadati</taxon>
        <taxon>Pseudomonadota</taxon>
        <taxon>Alphaproteobacteria</taxon>
        <taxon>Rhodobacterales</taxon>
        <taxon>Roseobacteraceae</taxon>
        <taxon>Tropicimonas</taxon>
    </lineage>
</organism>
<dbReference type="Gene3D" id="1.10.530.10">
    <property type="match status" value="1"/>
</dbReference>
<keyword evidence="5" id="KW-1185">Reference proteome</keyword>
<protein>
    <submittedName>
        <fullName evidence="4">Transglycosylase SLT domain-containing protein</fullName>
    </submittedName>
</protein>
<comment type="caution">
    <text evidence="4">The sequence shown here is derived from an EMBL/GenBank/DDBJ whole genome shotgun (WGS) entry which is preliminary data.</text>
</comment>
<feature type="domain" description="Transglycosylase SLT" evidence="3">
    <location>
        <begin position="94"/>
        <end position="170"/>
    </location>
</feature>
<evidence type="ECO:0000313" key="5">
    <source>
        <dbReference type="Proteomes" id="UP001265259"/>
    </source>
</evidence>
<evidence type="ECO:0000256" key="1">
    <source>
        <dbReference type="ARBA" id="ARBA00009387"/>
    </source>
</evidence>
<feature type="chain" id="PRO_5046393010" evidence="2">
    <location>
        <begin position="23"/>
        <end position="216"/>
    </location>
</feature>
<accession>A0ABU3DJ27</accession>
<comment type="similarity">
    <text evidence="1">Belongs to the virb1 family.</text>
</comment>
<dbReference type="PROSITE" id="PS51257">
    <property type="entry name" value="PROKAR_LIPOPROTEIN"/>
    <property type="match status" value="1"/>
</dbReference>
<evidence type="ECO:0000256" key="2">
    <source>
        <dbReference type="SAM" id="SignalP"/>
    </source>
</evidence>
<evidence type="ECO:0000259" key="3">
    <source>
        <dbReference type="Pfam" id="PF01464"/>
    </source>
</evidence>
<dbReference type="Proteomes" id="UP001265259">
    <property type="component" value="Unassembled WGS sequence"/>
</dbReference>
<reference evidence="4 5" key="1">
    <citation type="submission" date="2023-09" db="EMBL/GenBank/DDBJ databases">
        <authorList>
            <person name="Rey-Velasco X."/>
        </authorList>
    </citation>
    <scope>NUCLEOTIDE SEQUENCE [LARGE SCALE GENOMIC DNA]</scope>
    <source>
        <strain evidence="4 5">F158</strain>
    </source>
</reference>
<dbReference type="InterPro" id="IPR023346">
    <property type="entry name" value="Lysozyme-like_dom_sf"/>
</dbReference>
<feature type="signal peptide" evidence="2">
    <location>
        <begin position="1"/>
        <end position="22"/>
    </location>
</feature>
<sequence length="216" mass="23303">MTRVFRALRALAIAAVPLFALSACDAVQANRSVEATRGLQAPSTLPVMRWDHRPEGKTWTMTALTALEDHGAILPDIIPGDIEQWCPAYDDATEEQRKAFWTGLLSALAKHESTWNPAAVGGGGKWFGLVQISPATARSYGCTAGSGSALKNGEANLSCAIRIMARTVKRDGVVSAGMRGVAADWGPFHSSRKRSDMMQWTRSQPFCRDADEKAGL</sequence>
<evidence type="ECO:0000313" key="4">
    <source>
        <dbReference type="EMBL" id="MDT0683702.1"/>
    </source>
</evidence>
<dbReference type="RefSeq" id="WP_311692492.1">
    <property type="nucleotide sequence ID" value="NZ_JAVRHL010000003.1"/>
</dbReference>
<gene>
    <name evidence="4" type="ORF">RM543_13500</name>
</gene>
<dbReference type="Pfam" id="PF01464">
    <property type="entry name" value="SLT"/>
    <property type="match status" value="1"/>
</dbReference>
<dbReference type="InterPro" id="IPR008258">
    <property type="entry name" value="Transglycosylase_SLT_dom_1"/>
</dbReference>
<dbReference type="EMBL" id="JAVRHL010000003">
    <property type="protein sequence ID" value="MDT0683702.1"/>
    <property type="molecule type" value="Genomic_DNA"/>
</dbReference>
<name>A0ABU3DJ27_9RHOB</name>
<proteinExistence type="inferred from homology"/>